<reference evidence="1 2" key="1">
    <citation type="submission" date="2018-08" db="EMBL/GenBank/DDBJ databases">
        <title>Paraburkholderia sp. DHOM06 isolated from forest soil.</title>
        <authorList>
            <person name="Gao Z.-H."/>
            <person name="Qiu L.-H."/>
        </authorList>
    </citation>
    <scope>NUCLEOTIDE SEQUENCE [LARGE SCALE GENOMIC DNA]</scope>
    <source>
        <strain evidence="1 2">DHOM06</strain>
    </source>
</reference>
<comment type="caution">
    <text evidence="1">The sequence shown here is derived from an EMBL/GenBank/DDBJ whole genome shotgun (WGS) entry which is preliminary data.</text>
</comment>
<gene>
    <name evidence="1" type="ORF">DWV00_11895</name>
</gene>
<protein>
    <submittedName>
        <fullName evidence="1">Uncharacterized protein</fullName>
    </submittedName>
</protein>
<name>A0A3D8K0Y2_9BURK</name>
<sequence length="85" mass="9708">MPPAQPRWYGDPSQHKVARAFVFETDTVGPGGAAGALFYEMLGITKRRWPLLARRLYYRVRITVATRPSCLLFVQPIWVTFLQVA</sequence>
<dbReference type="EMBL" id="QRGA01000006">
    <property type="protein sequence ID" value="RDU98938.1"/>
    <property type="molecule type" value="Genomic_DNA"/>
</dbReference>
<accession>A0A3D8K0Y2</accession>
<evidence type="ECO:0000313" key="2">
    <source>
        <dbReference type="Proteomes" id="UP000256838"/>
    </source>
</evidence>
<dbReference type="AlphaFoldDB" id="A0A3D8K0Y2"/>
<evidence type="ECO:0000313" key="1">
    <source>
        <dbReference type="EMBL" id="RDU98938.1"/>
    </source>
</evidence>
<proteinExistence type="predicted"/>
<dbReference type="Proteomes" id="UP000256838">
    <property type="component" value="Unassembled WGS sequence"/>
</dbReference>
<keyword evidence="2" id="KW-1185">Reference proteome</keyword>
<organism evidence="1 2">
    <name type="scientific">Trinickia dinghuensis</name>
    <dbReference type="NCBI Taxonomy" id="2291023"/>
    <lineage>
        <taxon>Bacteria</taxon>
        <taxon>Pseudomonadati</taxon>
        <taxon>Pseudomonadota</taxon>
        <taxon>Betaproteobacteria</taxon>
        <taxon>Burkholderiales</taxon>
        <taxon>Burkholderiaceae</taxon>
        <taxon>Trinickia</taxon>
    </lineage>
</organism>